<organism evidence="2 3">
    <name type="scientific">Candidatus Jettenia caeni</name>
    <dbReference type="NCBI Taxonomy" id="247490"/>
    <lineage>
        <taxon>Bacteria</taxon>
        <taxon>Pseudomonadati</taxon>
        <taxon>Planctomycetota</taxon>
        <taxon>Candidatus Brocadiia</taxon>
        <taxon>Candidatus Brocadiales</taxon>
        <taxon>Candidatus Brocadiaceae</taxon>
        <taxon>Candidatus Jettenia</taxon>
    </lineage>
</organism>
<dbReference type="SUPFAM" id="SSF159501">
    <property type="entry name" value="EreA/ChaN-like"/>
    <property type="match status" value="1"/>
</dbReference>
<evidence type="ECO:0000313" key="2">
    <source>
        <dbReference type="EMBL" id="GAB62868.1"/>
    </source>
</evidence>
<dbReference type="STRING" id="247490.KSU1_C1272"/>
<dbReference type="SUPFAM" id="SSF50156">
    <property type="entry name" value="PDZ domain-like"/>
    <property type="match status" value="1"/>
</dbReference>
<evidence type="ECO:0000313" key="3">
    <source>
        <dbReference type="Proteomes" id="UP000002985"/>
    </source>
</evidence>
<dbReference type="InterPro" id="IPR036034">
    <property type="entry name" value="PDZ_sf"/>
</dbReference>
<sequence length="709" mass="80297">MTRTTGVSIVYCEDYDKEKVISAIDQIFQHFGGIQSIIKKGTRVLLKPNFIKESTPEECAVTHPIIIEVIAKKILEMETTPIIGDSPAFGSVSKIARRIGLDHFAKEHGIEIIELNMPRRIKTKCGGKSFSLTVSGKALDADAIINLPKLKAHVQLLYTAAVKNMYGCVSGKRKAWRHLQSHDDLSWYTEMLLANYQAVKPTFTIVDAVMAMEKHGPTGGTPRQVSLILGGIDCIAIDRVLAEVLCVSPSQAPLLKAAKLHNIGEQNMTNIEIFGKSLSTVKISDFILPKLVPIGFNTFKVMKSLAKHLWMKGFSKTILFLLTSNFLLPMYAFSEADRLKNFPSQVAHHDIVHIPTGEKVQFSDLARFFDCASVLYVGETHANKAAHQVQLKVLQAYYEKFGSNIAIGMEMFTRPYQPFLDQWIAGEIDEEKFLEDTRWDKEWGYDYSLYKDIFGFAREKKIPIIALNAPKELVKMLHNKGLKNLSEEEKKKLPEIDTTDFFHRIYLKKAIMEHVSSSTDFERYNDIQSLWEEYMAQTIVDYLSSWEGKDKKFLTFVGNGHIVYDFGIPKRVFRRTPLPYYTIYPAEFTEGKPTGNQDLFSTEIPLEPADFVWAIPPVEKEKKMVYLGVQLQKTSDDKLVIQEIGQNSPAEKAGFMVGDSILSIDGRVAKNVMDLVRYLQTKQFGDTCNVEIERGGTKITYSVTLFEIE</sequence>
<name>I3IMC3_9BACT</name>
<feature type="domain" description="PDZ" evidence="1">
    <location>
        <begin position="615"/>
        <end position="672"/>
    </location>
</feature>
<protein>
    <recommendedName>
        <fullName evidence="1">PDZ domain-containing protein</fullName>
    </recommendedName>
</protein>
<dbReference type="EMBL" id="BAFH01000003">
    <property type="protein sequence ID" value="GAB62868.1"/>
    <property type="molecule type" value="Genomic_DNA"/>
</dbReference>
<dbReference type="Gene3D" id="3.40.50.11550">
    <property type="match status" value="1"/>
</dbReference>
<dbReference type="Pfam" id="PF04015">
    <property type="entry name" value="DUF362"/>
    <property type="match status" value="1"/>
</dbReference>
<dbReference type="InterPro" id="IPR007314">
    <property type="entry name" value="Cofac_haem-bd_dom"/>
</dbReference>
<comment type="caution">
    <text evidence="2">The sequence shown here is derived from an EMBL/GenBank/DDBJ whole genome shotgun (WGS) entry which is preliminary data.</text>
</comment>
<dbReference type="eggNOG" id="COG2006">
    <property type="taxonomic scope" value="Bacteria"/>
</dbReference>
<dbReference type="SMART" id="SM00228">
    <property type="entry name" value="PDZ"/>
    <property type="match status" value="1"/>
</dbReference>
<dbReference type="OrthoDB" id="9807879at2"/>
<dbReference type="eggNOG" id="COG3016">
    <property type="taxonomic scope" value="Bacteria"/>
</dbReference>
<keyword evidence="3" id="KW-1185">Reference proteome</keyword>
<gene>
    <name evidence="2" type="ORF">KSU1_C1272</name>
</gene>
<evidence type="ECO:0000259" key="1">
    <source>
        <dbReference type="PROSITE" id="PS50106"/>
    </source>
</evidence>
<proteinExistence type="predicted"/>
<dbReference type="CDD" id="cd14727">
    <property type="entry name" value="ChanN-like"/>
    <property type="match status" value="1"/>
</dbReference>
<reference evidence="2 3" key="1">
    <citation type="journal article" date="2012" name="FEBS Lett.">
        <title>Anammox organism KSU-1 expresses a NirK-type copper-containing nitrite reductase instead of a NirS-type with cytochrome cd1.</title>
        <authorList>
            <person name="Hira D."/>
            <person name="Toh H."/>
            <person name="Migita C.T."/>
            <person name="Okubo H."/>
            <person name="Nishiyama T."/>
            <person name="Hattori M."/>
            <person name="Furukawa K."/>
            <person name="Fujii T."/>
        </authorList>
    </citation>
    <scope>NUCLEOTIDE SEQUENCE [LARGE SCALE GENOMIC DNA]</scope>
</reference>
<accession>I3IMC3</accession>
<dbReference type="Proteomes" id="UP000002985">
    <property type="component" value="Unassembled WGS sequence"/>
</dbReference>
<dbReference type="Gene3D" id="2.30.42.10">
    <property type="match status" value="1"/>
</dbReference>
<dbReference type="AlphaFoldDB" id="I3IMC3"/>
<dbReference type="PROSITE" id="PS50106">
    <property type="entry name" value="PDZ"/>
    <property type="match status" value="1"/>
</dbReference>
<dbReference type="Pfam" id="PF13180">
    <property type="entry name" value="PDZ_2"/>
    <property type="match status" value="1"/>
</dbReference>
<dbReference type="InterPro" id="IPR007160">
    <property type="entry name" value="DUF362"/>
</dbReference>
<dbReference type="Pfam" id="PF04187">
    <property type="entry name" value="Cofac_haem_bdg"/>
    <property type="match status" value="1"/>
</dbReference>
<dbReference type="InterPro" id="IPR001478">
    <property type="entry name" value="PDZ"/>
</dbReference>